<accession>A0A2I8EZM3</accession>
<protein>
    <submittedName>
        <fullName evidence="1">Uncharacterized protein</fullName>
    </submittedName>
</protein>
<gene>
    <name evidence="1" type="ORF">C2L65_35700</name>
</gene>
<evidence type="ECO:0000313" key="1">
    <source>
        <dbReference type="EMBL" id="AUT64950.1"/>
    </source>
</evidence>
<dbReference type="RefSeq" id="WP_052426901.1">
    <property type="nucleotide sequence ID" value="NZ_CP026113.1"/>
</dbReference>
<organism evidence="1 2">
    <name type="scientific">Paraburkholderia terrae</name>
    <dbReference type="NCBI Taxonomy" id="311230"/>
    <lineage>
        <taxon>Bacteria</taxon>
        <taxon>Pseudomonadati</taxon>
        <taxon>Pseudomonadota</taxon>
        <taxon>Betaproteobacteria</taxon>
        <taxon>Burkholderiales</taxon>
        <taxon>Burkholderiaceae</taxon>
        <taxon>Paraburkholderia</taxon>
    </lineage>
</organism>
<dbReference type="AlphaFoldDB" id="A0A2I8EZM3"/>
<proteinExistence type="predicted"/>
<name>A0A2I8EZM3_9BURK</name>
<dbReference type="KEGG" id="pter:C2L65_35700"/>
<dbReference type="EMBL" id="CP026113">
    <property type="protein sequence ID" value="AUT64950.1"/>
    <property type="molecule type" value="Genomic_DNA"/>
</dbReference>
<dbReference type="OrthoDB" id="8780100at2"/>
<sequence>MKEAAIRITIDVYSGRENPVLEFSGRKLQDIAKRLQPDKRNLRREAGIPKIPTLGYRGLVVEQSGVAIRELPAAFRIMDGIAIGPDFAVPIEDAELEYDICGSVPKPFVPEDIRKQLSEFRELLDFWRRWHWDGLAMPPFHLALRCRCGPVYEPGWWNVPTRQPNNNCYNYACNYRTDTFAQPGRAAGAMYTALTCPSVRPAAIADALIDNSGADNRCPPEGHLVALVIWPNGDFHWYRKGRDGFWTHKPGPTAVTNLDNSGNLIIDPRTANRGPYTDFCTFMTVQHGHIKIN</sequence>
<evidence type="ECO:0000313" key="2">
    <source>
        <dbReference type="Proteomes" id="UP000243502"/>
    </source>
</evidence>
<reference evidence="1 2" key="1">
    <citation type="submission" date="2018-01" db="EMBL/GenBank/DDBJ databases">
        <title>Species boundaries and ecological features among Paraburkholderia terrae DSMZ17804T, P. hospita DSMZ17164T and P. caribensis DSMZ13236T.</title>
        <authorList>
            <person name="Pratama A.A."/>
        </authorList>
    </citation>
    <scope>NUCLEOTIDE SEQUENCE [LARGE SCALE GENOMIC DNA]</scope>
    <source>
        <strain evidence="1 2">DSM 17804</strain>
    </source>
</reference>
<dbReference type="Proteomes" id="UP000243502">
    <property type="component" value="Chromosome 3"/>
</dbReference>